<evidence type="ECO:0000256" key="6">
    <source>
        <dbReference type="SAM" id="Coils"/>
    </source>
</evidence>
<gene>
    <name evidence="8" type="ORF">SeMB42_g00175</name>
</gene>
<dbReference type="GO" id="GO:0006397">
    <property type="term" value="P:mRNA processing"/>
    <property type="evidence" value="ECO:0007669"/>
    <property type="project" value="UniProtKB-KW"/>
</dbReference>
<keyword evidence="3" id="KW-0507">mRNA processing</keyword>
<dbReference type="Pfam" id="PF17098">
    <property type="entry name" value="Wtap"/>
    <property type="match status" value="1"/>
</dbReference>
<keyword evidence="5" id="KW-0539">Nucleus</keyword>
<comment type="similarity">
    <text evidence="2">Belongs to the fl(2)d family.</text>
</comment>
<name>A0A507DTS4_9FUNG</name>
<feature type="compositionally biased region" description="Polar residues" evidence="7">
    <location>
        <begin position="1"/>
        <end position="10"/>
    </location>
</feature>
<dbReference type="AlphaFoldDB" id="A0A507DTS4"/>
<feature type="coiled-coil region" evidence="6">
    <location>
        <begin position="181"/>
        <end position="284"/>
    </location>
</feature>
<feature type="compositionally biased region" description="Pro residues" evidence="7">
    <location>
        <begin position="114"/>
        <end position="126"/>
    </location>
</feature>
<dbReference type="GO" id="GO:0005634">
    <property type="term" value="C:nucleus"/>
    <property type="evidence" value="ECO:0007669"/>
    <property type="project" value="UniProtKB-SubCell"/>
</dbReference>
<evidence type="ECO:0000313" key="9">
    <source>
        <dbReference type="Proteomes" id="UP000317494"/>
    </source>
</evidence>
<keyword evidence="6" id="KW-0175">Coiled coil</keyword>
<keyword evidence="9" id="KW-1185">Reference proteome</keyword>
<proteinExistence type="inferred from homology"/>
<reference evidence="8 9" key="1">
    <citation type="journal article" date="2019" name="Sci. Rep.">
        <title>Comparative genomics of chytrid fungi reveal insights into the obligate biotrophic and pathogenic lifestyle of Synchytrium endobioticum.</title>
        <authorList>
            <person name="van de Vossenberg B.T.L.H."/>
            <person name="Warris S."/>
            <person name="Nguyen H.D.T."/>
            <person name="van Gent-Pelzer M.P.E."/>
            <person name="Joly D.L."/>
            <person name="van de Geest H.C."/>
            <person name="Bonants P.J.M."/>
            <person name="Smith D.S."/>
            <person name="Levesque C.A."/>
            <person name="van der Lee T.A.J."/>
        </authorList>
    </citation>
    <scope>NUCLEOTIDE SEQUENCE [LARGE SCALE GENOMIC DNA]</scope>
    <source>
        <strain evidence="8 9">MB42</strain>
    </source>
</reference>
<feature type="region of interest" description="Disordered" evidence="7">
    <location>
        <begin position="102"/>
        <end position="176"/>
    </location>
</feature>
<dbReference type="Proteomes" id="UP000317494">
    <property type="component" value="Unassembled WGS sequence"/>
</dbReference>
<feature type="compositionally biased region" description="Pro residues" evidence="7">
    <location>
        <begin position="153"/>
        <end position="168"/>
    </location>
</feature>
<evidence type="ECO:0000313" key="8">
    <source>
        <dbReference type="EMBL" id="TPX54625.1"/>
    </source>
</evidence>
<organism evidence="8 9">
    <name type="scientific">Synchytrium endobioticum</name>
    <dbReference type="NCBI Taxonomy" id="286115"/>
    <lineage>
        <taxon>Eukaryota</taxon>
        <taxon>Fungi</taxon>
        <taxon>Fungi incertae sedis</taxon>
        <taxon>Chytridiomycota</taxon>
        <taxon>Chytridiomycota incertae sedis</taxon>
        <taxon>Chytridiomycetes</taxon>
        <taxon>Synchytriales</taxon>
        <taxon>Synchytriaceae</taxon>
        <taxon>Synchytrium</taxon>
    </lineage>
</organism>
<dbReference type="PANTHER" id="PTHR15217">
    <property type="entry name" value="WILMS' TUMOR 1-ASSOCIATING PROTEIN"/>
    <property type="match status" value="1"/>
</dbReference>
<sequence length="401" mass="44213">MYARPQSTAGSPMAGAPASLVHPSNQIKSNATLPAFQPPYPPTPPVNMYDRRFNVRPPGAVLAAEGLPYGYLKRGSVDDPASAHAGVGTPVQKRPRNASMAELHLPPGSTQPMQAPPRMVPPPLPSAPNLNIPPANTSPPHYPPGTMNDHYQPPRPLSQPTSLPPSMPSTPISTPSSVDKVARLTLENEALKELVAKLQSQNAGMSRQQTTAIMRLAKKEEEIQSLYIEIQDLTHRVHPEMDATKQRLMDPVFHLLFQEMKKQVEDKNKKIEDLTQELQVAQFSPHSLVGRKLIAKCRALQAENEELGRQLSFGRIEQLQVALSLEKRANTDLRKSLEESDTLLASLDTELETMQDTILNLRTRASFCEKNHCQASSSTVSYMSATLHRTKTSSEEQELGI</sequence>
<protein>
    <submittedName>
        <fullName evidence="8">Uncharacterized protein</fullName>
    </submittedName>
</protein>
<evidence type="ECO:0000256" key="7">
    <source>
        <dbReference type="SAM" id="MobiDB-lite"/>
    </source>
</evidence>
<dbReference type="PANTHER" id="PTHR15217:SF0">
    <property type="entry name" value="PRE-MRNA-SPLICING REGULATOR WTAP"/>
    <property type="match status" value="1"/>
</dbReference>
<evidence type="ECO:0000256" key="4">
    <source>
        <dbReference type="ARBA" id="ARBA00023187"/>
    </source>
</evidence>
<comment type="caution">
    <text evidence="8">The sequence shown here is derived from an EMBL/GenBank/DDBJ whole genome shotgun (WGS) entry which is preliminary data.</text>
</comment>
<feature type="region of interest" description="Disordered" evidence="7">
    <location>
        <begin position="1"/>
        <end position="43"/>
    </location>
</feature>
<dbReference type="VEuPathDB" id="FungiDB:SeMB42_g00175"/>
<evidence type="ECO:0000256" key="3">
    <source>
        <dbReference type="ARBA" id="ARBA00022664"/>
    </source>
</evidence>
<evidence type="ECO:0000256" key="1">
    <source>
        <dbReference type="ARBA" id="ARBA00004123"/>
    </source>
</evidence>
<feature type="compositionally biased region" description="Polar residues" evidence="7">
    <location>
        <begin position="22"/>
        <end position="32"/>
    </location>
</feature>
<dbReference type="InterPro" id="IPR033757">
    <property type="entry name" value="WTAP"/>
</dbReference>
<evidence type="ECO:0000256" key="5">
    <source>
        <dbReference type="ARBA" id="ARBA00023242"/>
    </source>
</evidence>
<dbReference type="GO" id="GO:0016556">
    <property type="term" value="P:mRNA modification"/>
    <property type="evidence" value="ECO:0007669"/>
    <property type="project" value="InterPro"/>
</dbReference>
<dbReference type="STRING" id="286115.A0A507DTS4"/>
<evidence type="ECO:0000256" key="2">
    <source>
        <dbReference type="ARBA" id="ARBA00010313"/>
    </source>
</evidence>
<dbReference type="GO" id="GO:0008380">
    <property type="term" value="P:RNA splicing"/>
    <property type="evidence" value="ECO:0007669"/>
    <property type="project" value="UniProtKB-KW"/>
</dbReference>
<accession>A0A507DTS4</accession>
<comment type="subcellular location">
    <subcellularLocation>
        <location evidence="1">Nucleus</location>
    </subcellularLocation>
</comment>
<dbReference type="EMBL" id="QEAN01000003">
    <property type="protein sequence ID" value="TPX54625.1"/>
    <property type="molecule type" value="Genomic_DNA"/>
</dbReference>
<dbReference type="GO" id="GO:0000381">
    <property type="term" value="P:regulation of alternative mRNA splicing, via spliceosome"/>
    <property type="evidence" value="ECO:0007669"/>
    <property type="project" value="InterPro"/>
</dbReference>
<keyword evidence="4" id="KW-0508">mRNA splicing</keyword>